<dbReference type="InterPro" id="IPR007373">
    <property type="entry name" value="Thiamin_PyroPKinase_B1-bd"/>
</dbReference>
<evidence type="ECO:0000313" key="8">
    <source>
        <dbReference type="Proteomes" id="UP000246121"/>
    </source>
</evidence>
<dbReference type="VEuPathDB" id="TriTrypDB:BCY84_13688"/>
<dbReference type="InterPro" id="IPR036371">
    <property type="entry name" value="TPK_B1-bd_sf"/>
</dbReference>
<keyword evidence="1" id="KW-0808">Transferase</keyword>
<protein>
    <recommendedName>
        <fullName evidence="6">Thiamin pyrophosphokinase thiamin-binding domain-containing protein</fullName>
    </recommendedName>
</protein>
<dbReference type="VEuPathDB" id="TriTrypDB:TcG_07502"/>
<dbReference type="VEuPathDB" id="TriTrypDB:TcCLB.511051.59"/>
<evidence type="ECO:0000313" key="7">
    <source>
        <dbReference type="EMBL" id="PWU91002.1"/>
    </source>
</evidence>
<dbReference type="VEuPathDB" id="TriTrypDB:TcYC6_0102710"/>
<dbReference type="InterPro" id="IPR036759">
    <property type="entry name" value="TPK_catalytic_sf"/>
</dbReference>
<dbReference type="GO" id="GO:0030975">
    <property type="term" value="F:thiamine binding"/>
    <property type="evidence" value="ECO:0007669"/>
    <property type="project" value="InterPro"/>
</dbReference>
<dbReference type="SUPFAM" id="SSF63862">
    <property type="entry name" value="Thiamin pyrophosphokinase, substrate-binding domain"/>
    <property type="match status" value="1"/>
</dbReference>
<keyword evidence="4" id="KW-0067">ATP-binding</keyword>
<dbReference type="VEuPathDB" id="TriTrypDB:C4B63_46g75"/>
<dbReference type="VEuPathDB" id="TriTrypDB:TcBrA4_0074310"/>
<dbReference type="AlphaFoldDB" id="A0A2V2V601"/>
<feature type="region of interest" description="Disordered" evidence="5">
    <location>
        <begin position="411"/>
        <end position="444"/>
    </location>
</feature>
<dbReference type="VEuPathDB" id="TriTrypDB:TcCL_NonESM07741"/>
<dbReference type="VEuPathDB" id="TriTrypDB:Tc_MARK_2368"/>
<keyword evidence="3" id="KW-0418">Kinase</keyword>
<gene>
    <name evidence="7" type="ORF">C4B63_46g75</name>
</gene>
<dbReference type="VEuPathDB" id="TriTrypDB:C3747_48g64"/>
<dbReference type="PANTHER" id="PTHR13622:SF8">
    <property type="entry name" value="THIAMIN PYROPHOSPHOKINASE 1"/>
    <property type="match status" value="1"/>
</dbReference>
<evidence type="ECO:0000256" key="1">
    <source>
        <dbReference type="ARBA" id="ARBA00022679"/>
    </source>
</evidence>
<organism evidence="7 8">
    <name type="scientific">Trypanosoma cruzi</name>
    <dbReference type="NCBI Taxonomy" id="5693"/>
    <lineage>
        <taxon>Eukaryota</taxon>
        <taxon>Discoba</taxon>
        <taxon>Euglenozoa</taxon>
        <taxon>Kinetoplastea</taxon>
        <taxon>Metakinetoplastina</taxon>
        <taxon>Trypanosomatida</taxon>
        <taxon>Trypanosomatidae</taxon>
        <taxon>Trypanosoma</taxon>
        <taxon>Schizotrypanum</taxon>
    </lineage>
</organism>
<evidence type="ECO:0000256" key="3">
    <source>
        <dbReference type="ARBA" id="ARBA00022777"/>
    </source>
</evidence>
<dbReference type="GO" id="GO:0004788">
    <property type="term" value="F:thiamine diphosphokinase activity"/>
    <property type="evidence" value="ECO:0007669"/>
    <property type="project" value="InterPro"/>
</dbReference>
<dbReference type="VEuPathDB" id="TriTrypDB:TCDM_08695"/>
<dbReference type="PANTHER" id="PTHR13622">
    <property type="entry name" value="THIAMIN PYROPHOSPHOKINASE"/>
    <property type="match status" value="1"/>
</dbReference>
<dbReference type="VEuPathDB" id="TriTrypDB:ECC02_009337"/>
<dbReference type="GO" id="GO:0005524">
    <property type="term" value="F:ATP binding"/>
    <property type="evidence" value="ECO:0007669"/>
    <property type="project" value="UniProtKB-KW"/>
</dbReference>
<dbReference type="Pfam" id="PF04265">
    <property type="entry name" value="TPK_B1_binding"/>
    <property type="match status" value="1"/>
</dbReference>
<dbReference type="GO" id="GO:0016301">
    <property type="term" value="F:kinase activity"/>
    <property type="evidence" value="ECO:0007669"/>
    <property type="project" value="UniProtKB-KW"/>
</dbReference>
<dbReference type="VEuPathDB" id="TriTrypDB:TCSYLVIO_003038"/>
<evidence type="ECO:0000256" key="5">
    <source>
        <dbReference type="SAM" id="MobiDB-lite"/>
    </source>
</evidence>
<evidence type="ECO:0000256" key="2">
    <source>
        <dbReference type="ARBA" id="ARBA00022741"/>
    </source>
</evidence>
<dbReference type="GO" id="GO:0009229">
    <property type="term" value="P:thiamine diphosphate biosynthetic process"/>
    <property type="evidence" value="ECO:0007669"/>
    <property type="project" value="InterPro"/>
</dbReference>
<reference evidence="7 8" key="1">
    <citation type="journal article" date="2018" name="Microb. Genom.">
        <title>Expanding an expanded genome: long-read sequencing of Trypanosoma cruzi.</title>
        <authorList>
            <person name="Berna L."/>
            <person name="Rodriguez M."/>
            <person name="Chiribao M.L."/>
            <person name="Parodi-Talice A."/>
            <person name="Pita S."/>
            <person name="Rijo G."/>
            <person name="Alvarez-Valin F."/>
            <person name="Robello C."/>
        </authorList>
    </citation>
    <scope>NUCLEOTIDE SEQUENCE [LARGE SCALE GENOMIC DNA]</scope>
    <source>
        <strain evidence="7 8">Dm28c</strain>
    </source>
</reference>
<dbReference type="Gene3D" id="3.40.50.10240">
    <property type="entry name" value="Thiamin pyrophosphokinase, catalytic domain"/>
    <property type="match status" value="1"/>
</dbReference>
<feature type="compositionally biased region" description="Polar residues" evidence="5">
    <location>
        <begin position="411"/>
        <end position="421"/>
    </location>
</feature>
<dbReference type="Proteomes" id="UP000246121">
    <property type="component" value="Unassembled WGS sequence"/>
</dbReference>
<dbReference type="VEuPathDB" id="TriTrypDB:TcCLB.509683.124"/>
<accession>A0A2V2V601</accession>
<comment type="caution">
    <text evidence="7">The sequence shown here is derived from an EMBL/GenBank/DDBJ whole genome shotgun (WGS) entry which is preliminary data.</text>
</comment>
<sequence length="456" mass="51063">MAKESSWSMSRMAGVWKRKVVQHDFYDAAGQVAAVVLMNSPTNGRWEYEEYLRLLRVRRFNKQQPESSVGRCYFLCTDGAFSRLQAYIEEERKHRPELRPFSHVPFCDAVIGDMDSCKNPPHNYGTHGSVDGAGFSLSAPTEGYATVDDIPTSVLDQIHDRYTFTVAEFTRMSATMEGASLEEWDKLDAKGRDELLSLPFWLYVRCQSTTDFMKALILLNRLREKHKEDIVSIPPHVLRTESGKRLLETGGAIIPNAGSIGLDLDPERERELCAEACKEEAVLLPTYVCMGALGGRFDQEMASISVMLSASTRVHVVLINSNNTIFACQFNGWTQFVRNARCEGATCGLINYGTMKECETSGLQWNIAVGRGKPSESKDLVLGFGKLISACNSIRREVVTIDLRRQLLSTRSQGGSNTKQAPANERDDEVNEDHNPPTIFSIERCDGDETKFDHSC</sequence>
<proteinExistence type="predicted"/>
<feature type="domain" description="Thiamin pyrophosphokinase thiamin-binding" evidence="6">
    <location>
        <begin position="343"/>
        <end position="408"/>
    </location>
</feature>
<dbReference type="EMBL" id="PRFA01000046">
    <property type="protein sequence ID" value="PWU91002.1"/>
    <property type="molecule type" value="Genomic_DNA"/>
</dbReference>
<name>A0A2V2V601_TRYCR</name>
<dbReference type="SUPFAM" id="SSF63999">
    <property type="entry name" value="Thiamin pyrophosphokinase, catalytic domain"/>
    <property type="match status" value="1"/>
</dbReference>
<keyword evidence="2" id="KW-0547">Nucleotide-binding</keyword>
<evidence type="ECO:0000256" key="4">
    <source>
        <dbReference type="ARBA" id="ARBA00022840"/>
    </source>
</evidence>
<evidence type="ECO:0000259" key="6">
    <source>
        <dbReference type="Pfam" id="PF04265"/>
    </source>
</evidence>